<keyword evidence="2" id="KW-1185">Reference proteome</keyword>
<protein>
    <submittedName>
        <fullName evidence="1">Uncharacterized protein</fullName>
    </submittedName>
</protein>
<gene>
    <name evidence="1" type="ORF">SLEP1_g4639</name>
</gene>
<comment type="caution">
    <text evidence="1">The sequence shown here is derived from an EMBL/GenBank/DDBJ whole genome shotgun (WGS) entry which is preliminary data.</text>
</comment>
<evidence type="ECO:0000313" key="1">
    <source>
        <dbReference type="EMBL" id="GKU90672.1"/>
    </source>
</evidence>
<name>A0AAV5HVR6_9ROSI</name>
<reference evidence="1 2" key="1">
    <citation type="journal article" date="2021" name="Commun. Biol.">
        <title>The genome of Shorea leprosula (Dipterocarpaceae) highlights the ecological relevance of drought in aseasonal tropical rainforests.</title>
        <authorList>
            <person name="Ng K.K.S."/>
            <person name="Kobayashi M.J."/>
            <person name="Fawcett J.A."/>
            <person name="Hatakeyama M."/>
            <person name="Paape T."/>
            <person name="Ng C.H."/>
            <person name="Ang C.C."/>
            <person name="Tnah L.H."/>
            <person name="Lee C.T."/>
            <person name="Nishiyama T."/>
            <person name="Sese J."/>
            <person name="O'Brien M.J."/>
            <person name="Copetti D."/>
            <person name="Mohd Noor M.I."/>
            <person name="Ong R.C."/>
            <person name="Putra M."/>
            <person name="Sireger I.Z."/>
            <person name="Indrioko S."/>
            <person name="Kosugi Y."/>
            <person name="Izuno A."/>
            <person name="Isagi Y."/>
            <person name="Lee S.L."/>
            <person name="Shimizu K.K."/>
        </authorList>
    </citation>
    <scope>NUCLEOTIDE SEQUENCE [LARGE SCALE GENOMIC DNA]</scope>
    <source>
        <strain evidence="1">214</strain>
    </source>
</reference>
<evidence type="ECO:0000313" key="2">
    <source>
        <dbReference type="Proteomes" id="UP001054252"/>
    </source>
</evidence>
<organism evidence="1 2">
    <name type="scientific">Rubroshorea leprosula</name>
    <dbReference type="NCBI Taxonomy" id="152421"/>
    <lineage>
        <taxon>Eukaryota</taxon>
        <taxon>Viridiplantae</taxon>
        <taxon>Streptophyta</taxon>
        <taxon>Embryophyta</taxon>
        <taxon>Tracheophyta</taxon>
        <taxon>Spermatophyta</taxon>
        <taxon>Magnoliopsida</taxon>
        <taxon>eudicotyledons</taxon>
        <taxon>Gunneridae</taxon>
        <taxon>Pentapetalae</taxon>
        <taxon>rosids</taxon>
        <taxon>malvids</taxon>
        <taxon>Malvales</taxon>
        <taxon>Dipterocarpaceae</taxon>
        <taxon>Rubroshorea</taxon>
    </lineage>
</organism>
<sequence length="43" mass="5231">MMDVEMWCRNHYHSCWVICVLLLPVGILQQEIISTFTEIFRKF</sequence>
<dbReference type="AlphaFoldDB" id="A0AAV5HVR6"/>
<dbReference type="Proteomes" id="UP001054252">
    <property type="component" value="Unassembled WGS sequence"/>
</dbReference>
<proteinExistence type="predicted"/>
<dbReference type="EMBL" id="BPVZ01000004">
    <property type="protein sequence ID" value="GKU90672.1"/>
    <property type="molecule type" value="Genomic_DNA"/>
</dbReference>
<accession>A0AAV5HVR6</accession>